<reference evidence="2" key="1">
    <citation type="journal article" date="2023" name="Front. Mar. Sci.">
        <title>A new Merluccius polli reference genome to investigate the effects of global change in West African waters.</title>
        <authorList>
            <person name="Mateo J.L."/>
            <person name="Blanco-Fernandez C."/>
            <person name="Garcia-Vazquez E."/>
            <person name="Machado-Schiaffino G."/>
        </authorList>
    </citation>
    <scope>NUCLEOTIDE SEQUENCE</scope>
    <source>
        <strain evidence="2">C29</strain>
        <tissue evidence="2">Fin</tissue>
    </source>
</reference>
<comment type="caution">
    <text evidence="2">The sequence shown here is derived from an EMBL/GenBank/DDBJ whole genome shotgun (WGS) entry which is preliminary data.</text>
</comment>
<name>A0AA47P0H8_MERPO</name>
<gene>
    <name evidence="2" type="ORF">N1851_018331</name>
</gene>
<organism evidence="2 3">
    <name type="scientific">Merluccius polli</name>
    <name type="common">Benguela hake</name>
    <name type="synonym">Merluccius cadenati</name>
    <dbReference type="NCBI Taxonomy" id="89951"/>
    <lineage>
        <taxon>Eukaryota</taxon>
        <taxon>Metazoa</taxon>
        <taxon>Chordata</taxon>
        <taxon>Craniata</taxon>
        <taxon>Vertebrata</taxon>
        <taxon>Euteleostomi</taxon>
        <taxon>Actinopterygii</taxon>
        <taxon>Neopterygii</taxon>
        <taxon>Teleostei</taxon>
        <taxon>Neoteleostei</taxon>
        <taxon>Acanthomorphata</taxon>
        <taxon>Zeiogadaria</taxon>
        <taxon>Gadariae</taxon>
        <taxon>Gadiformes</taxon>
        <taxon>Gadoidei</taxon>
        <taxon>Merlucciidae</taxon>
        <taxon>Merluccius</taxon>
    </lineage>
</organism>
<proteinExistence type="predicted"/>
<keyword evidence="3" id="KW-1185">Reference proteome</keyword>
<feature type="compositionally biased region" description="Polar residues" evidence="1">
    <location>
        <begin position="25"/>
        <end position="36"/>
    </location>
</feature>
<dbReference type="EMBL" id="JAOPHQ010003412">
    <property type="protein sequence ID" value="KAK0143493.1"/>
    <property type="molecule type" value="Genomic_DNA"/>
</dbReference>
<accession>A0AA47P0H8</accession>
<evidence type="ECO:0000313" key="3">
    <source>
        <dbReference type="Proteomes" id="UP001174136"/>
    </source>
</evidence>
<dbReference type="Proteomes" id="UP001174136">
    <property type="component" value="Unassembled WGS sequence"/>
</dbReference>
<sequence>MEGFNASIVLFKGCPAERKSERLQSTKPMETTTEQGVQAERRTAYLRRRAWAHSRDSSWGPTKEEPDGCYPREHWNGNKPEAELGRVCILHPDQLLAPGGVIVGAWQGD</sequence>
<evidence type="ECO:0000313" key="2">
    <source>
        <dbReference type="EMBL" id="KAK0143493.1"/>
    </source>
</evidence>
<feature type="region of interest" description="Disordered" evidence="1">
    <location>
        <begin position="19"/>
        <end position="40"/>
    </location>
</feature>
<evidence type="ECO:0000256" key="1">
    <source>
        <dbReference type="SAM" id="MobiDB-lite"/>
    </source>
</evidence>
<dbReference type="AlphaFoldDB" id="A0AA47P0H8"/>
<protein>
    <submittedName>
        <fullName evidence="2">Uncharacterized protein</fullName>
    </submittedName>
</protein>